<dbReference type="SUPFAM" id="SSF48264">
    <property type="entry name" value="Cytochrome P450"/>
    <property type="match status" value="1"/>
</dbReference>
<dbReference type="InterPro" id="IPR036396">
    <property type="entry name" value="Cyt_P450_sf"/>
</dbReference>
<organism evidence="2 3">
    <name type="scientific">Hibiscus syriacus</name>
    <name type="common">Rose of Sharon</name>
    <dbReference type="NCBI Taxonomy" id="106335"/>
    <lineage>
        <taxon>Eukaryota</taxon>
        <taxon>Viridiplantae</taxon>
        <taxon>Streptophyta</taxon>
        <taxon>Embryophyta</taxon>
        <taxon>Tracheophyta</taxon>
        <taxon>Spermatophyta</taxon>
        <taxon>Magnoliopsida</taxon>
        <taxon>eudicotyledons</taxon>
        <taxon>Gunneridae</taxon>
        <taxon>Pentapetalae</taxon>
        <taxon>rosids</taxon>
        <taxon>malvids</taxon>
        <taxon>Malvales</taxon>
        <taxon>Malvaceae</taxon>
        <taxon>Malvoideae</taxon>
        <taxon>Hibiscus</taxon>
    </lineage>
</organism>
<evidence type="ECO:0000313" key="2">
    <source>
        <dbReference type="EMBL" id="KAE8656672.1"/>
    </source>
</evidence>
<comment type="similarity">
    <text evidence="1">Belongs to the cytochrome P450 family.</text>
</comment>
<proteinExistence type="inferred from homology"/>
<dbReference type="PANTHER" id="PTHR47950:SF41">
    <property type="entry name" value="(S)-N-METHYLCOCLAURINE 3'-HYDROXYLASE ISOZYME 2-RELATED"/>
    <property type="match status" value="1"/>
</dbReference>
<dbReference type="GO" id="GO:0004497">
    <property type="term" value="F:monooxygenase activity"/>
    <property type="evidence" value="ECO:0007669"/>
    <property type="project" value="InterPro"/>
</dbReference>
<comment type="caution">
    <text evidence="2">The sequence shown here is derived from an EMBL/GenBank/DDBJ whole genome shotgun (WGS) entry which is preliminary data.</text>
</comment>
<dbReference type="PANTHER" id="PTHR47950">
    <property type="entry name" value="CYTOCHROME P450, FAMILY 76, SUBFAMILY C, POLYPEPTIDE 5-RELATED"/>
    <property type="match status" value="1"/>
</dbReference>
<evidence type="ECO:0000313" key="3">
    <source>
        <dbReference type="Proteomes" id="UP000436088"/>
    </source>
</evidence>
<sequence length="200" mass="22571">MLHPAPSAGPSSAAFYTSPIASMKISLTWPRSMVHGVLKYLYLSSKSNSQVNIAEYAFTALANLVSNFVCSKNLFDNSKPEGREMKERFWELIKMIGTPNLSDLIPIFKPLDPQGLKRKTSKVFSQLDAFYDKLIAERIAEKEKAQVQGTPCKQKMDMLGILLSYESNDKEHGLENFSRSIVKGMLPKCLLREQRRRPAP</sequence>
<dbReference type="Gene3D" id="1.10.630.10">
    <property type="entry name" value="Cytochrome P450"/>
    <property type="match status" value="1"/>
</dbReference>
<gene>
    <name evidence="2" type="ORF">F3Y22_tig00116997pilonHSYRG00145</name>
</gene>
<name>A0A6A2WE15_HIBSY</name>
<reference evidence="2" key="1">
    <citation type="submission" date="2019-09" db="EMBL/GenBank/DDBJ databases">
        <title>Draft genome information of white flower Hibiscus syriacus.</title>
        <authorList>
            <person name="Kim Y.-M."/>
        </authorList>
    </citation>
    <scope>NUCLEOTIDE SEQUENCE [LARGE SCALE GENOMIC DNA]</scope>
    <source>
        <strain evidence="2">YM2019G1</strain>
    </source>
</reference>
<dbReference type="GO" id="GO:0020037">
    <property type="term" value="F:heme binding"/>
    <property type="evidence" value="ECO:0007669"/>
    <property type="project" value="InterPro"/>
</dbReference>
<dbReference type="Pfam" id="PF00067">
    <property type="entry name" value="p450"/>
    <property type="match status" value="1"/>
</dbReference>
<dbReference type="GO" id="GO:0005506">
    <property type="term" value="F:iron ion binding"/>
    <property type="evidence" value="ECO:0007669"/>
    <property type="project" value="InterPro"/>
</dbReference>
<dbReference type="AlphaFoldDB" id="A0A6A2WE15"/>
<accession>A0A6A2WE15</accession>
<protein>
    <submittedName>
        <fullName evidence="2">CYP706 protein</fullName>
    </submittedName>
</protein>
<dbReference type="GO" id="GO:0016705">
    <property type="term" value="F:oxidoreductase activity, acting on paired donors, with incorporation or reduction of molecular oxygen"/>
    <property type="evidence" value="ECO:0007669"/>
    <property type="project" value="InterPro"/>
</dbReference>
<dbReference type="InterPro" id="IPR001128">
    <property type="entry name" value="Cyt_P450"/>
</dbReference>
<evidence type="ECO:0000256" key="1">
    <source>
        <dbReference type="ARBA" id="ARBA00010617"/>
    </source>
</evidence>
<keyword evidence="3" id="KW-1185">Reference proteome</keyword>
<dbReference type="EMBL" id="VEPZ02001762">
    <property type="protein sequence ID" value="KAE8656672.1"/>
    <property type="molecule type" value="Genomic_DNA"/>
</dbReference>
<dbReference type="Proteomes" id="UP000436088">
    <property type="component" value="Unassembled WGS sequence"/>
</dbReference>